<evidence type="ECO:0000313" key="2">
    <source>
        <dbReference type="Proteomes" id="UP000182400"/>
    </source>
</evidence>
<organism evidence="1 2">
    <name type="scientific">Ectopseudomonas composti</name>
    <dbReference type="NCBI Taxonomy" id="658457"/>
    <lineage>
        <taxon>Bacteria</taxon>
        <taxon>Pseudomonadati</taxon>
        <taxon>Pseudomonadota</taxon>
        <taxon>Gammaproteobacteria</taxon>
        <taxon>Pseudomonadales</taxon>
        <taxon>Pseudomonadaceae</taxon>
        <taxon>Ectopseudomonas</taxon>
    </lineage>
</organism>
<dbReference type="EMBL" id="FOWP01000006">
    <property type="protein sequence ID" value="SFP18266.1"/>
    <property type="molecule type" value="Genomic_DNA"/>
</dbReference>
<gene>
    <name evidence="1" type="ORF">SAMN05216601_106179</name>
</gene>
<evidence type="ECO:0000313" key="1">
    <source>
        <dbReference type="EMBL" id="SFP18266.1"/>
    </source>
</evidence>
<reference evidence="1 2" key="1">
    <citation type="submission" date="2016-10" db="EMBL/GenBank/DDBJ databases">
        <authorList>
            <person name="de Groot N.N."/>
        </authorList>
    </citation>
    <scope>NUCLEOTIDE SEQUENCE [LARGE SCALE GENOMIC DNA]</scope>
    <source>
        <strain evidence="1 2">CCUG 59231</strain>
    </source>
</reference>
<sequence>MSQTFTAAPPCHRASHRTDVSSRLNSAVRAGLVAVFAHALTCYRADRTMIPVHD</sequence>
<name>A0A1I5NAA7_9GAMM</name>
<dbReference type="Proteomes" id="UP000182400">
    <property type="component" value="Unassembled WGS sequence"/>
</dbReference>
<dbReference type="AlphaFoldDB" id="A0A1I5NAA7"/>
<dbReference type="STRING" id="658457.SAMN05216601_106179"/>
<protein>
    <submittedName>
        <fullName evidence="1">Uncharacterized protein</fullName>
    </submittedName>
</protein>
<accession>A0A1I5NAA7</accession>
<proteinExistence type="predicted"/>